<comment type="caution">
    <text evidence="1">The sequence shown here is derived from an EMBL/GenBank/DDBJ whole genome shotgun (WGS) entry which is preliminary data.</text>
</comment>
<organism evidence="1 2">
    <name type="scientific">Saccharothrix longispora</name>
    <dbReference type="NCBI Taxonomy" id="33920"/>
    <lineage>
        <taxon>Bacteria</taxon>
        <taxon>Bacillati</taxon>
        <taxon>Actinomycetota</taxon>
        <taxon>Actinomycetes</taxon>
        <taxon>Pseudonocardiales</taxon>
        <taxon>Pseudonocardiaceae</taxon>
        <taxon>Saccharothrix</taxon>
    </lineage>
</organism>
<accession>A0ABU1Q2Q0</accession>
<gene>
    <name evidence="1" type="ORF">J2S66_005330</name>
</gene>
<evidence type="ECO:0000313" key="1">
    <source>
        <dbReference type="EMBL" id="MDR6596946.1"/>
    </source>
</evidence>
<dbReference type="RefSeq" id="WP_310310013.1">
    <property type="nucleotide sequence ID" value="NZ_BAAAXB010000001.1"/>
</dbReference>
<protein>
    <submittedName>
        <fullName evidence="1">Uncharacterized protein</fullName>
    </submittedName>
</protein>
<name>A0ABU1Q2Q0_9PSEU</name>
<reference evidence="1 2" key="1">
    <citation type="submission" date="2023-07" db="EMBL/GenBank/DDBJ databases">
        <title>Sequencing the genomes of 1000 actinobacteria strains.</title>
        <authorList>
            <person name="Klenk H.-P."/>
        </authorList>
    </citation>
    <scope>NUCLEOTIDE SEQUENCE [LARGE SCALE GENOMIC DNA]</scope>
    <source>
        <strain evidence="1 2">DSM 43749</strain>
    </source>
</reference>
<evidence type="ECO:0000313" key="2">
    <source>
        <dbReference type="Proteomes" id="UP001268819"/>
    </source>
</evidence>
<dbReference type="EMBL" id="JAVDSG010000001">
    <property type="protein sequence ID" value="MDR6596946.1"/>
    <property type="molecule type" value="Genomic_DNA"/>
</dbReference>
<sequence length="75" mass="8199">MKESTDVIKGRGTSVETWVSVTGSCPITCEVGDRQAQVRFGVEHSFALEVLFTEEALEDLVHTAQGALRTMRGDD</sequence>
<proteinExistence type="predicted"/>
<keyword evidence="2" id="KW-1185">Reference proteome</keyword>
<dbReference type="Proteomes" id="UP001268819">
    <property type="component" value="Unassembled WGS sequence"/>
</dbReference>